<evidence type="ECO:0000313" key="2">
    <source>
        <dbReference type="Ensembl" id="ENSSSCP00070023871.1"/>
    </source>
</evidence>
<reference evidence="2 3" key="1">
    <citation type="submission" date="2017-08" db="EMBL/GenBank/DDBJ databases">
        <title>USMARCv1.0.</title>
        <authorList>
            <person name="Hannum G.I."/>
            <person name="Koren S."/>
            <person name="Schroeder S.G."/>
            <person name="Chin S.C."/>
            <person name="Nonneman D.J."/>
            <person name="Becker S.A."/>
            <person name="Rosen B.D."/>
            <person name="Bickhart D.M."/>
            <person name="Putnam N.H."/>
            <person name="Green R.E."/>
            <person name="Tuggle C.K."/>
            <person name="Liu H."/>
            <person name="Rohrer G.A."/>
            <person name="Warr A."/>
            <person name="Hall R."/>
            <person name="Kim K."/>
            <person name="Hume D.A."/>
            <person name="Talbot R."/>
            <person name="Chow W."/>
            <person name="Howe K."/>
            <person name="Schwartz A.S."/>
            <person name="Watson M."/>
            <person name="Archibald A.L."/>
            <person name="Phillippy A.M."/>
            <person name="Smith T.P.L."/>
        </authorList>
    </citation>
    <scope>NUCLEOTIDE SEQUENCE [LARGE SCALE GENOMIC DNA]</scope>
</reference>
<feature type="compositionally biased region" description="Low complexity" evidence="1">
    <location>
        <begin position="374"/>
        <end position="387"/>
    </location>
</feature>
<sequence>MNWVGGSRTRVLVKQERRKQKEYFEKKRLKSKMKLLGVLSPVKNSTVSLDLLNLYMVNQISCQKKMPETVRKPTHVNMNRDIKMPLRRHDVELPMSPHCVPSNLCIDDIENNVCHQRLRSKEELKEQVQSSQVKDSYGIFESLFNRTENCSFTPPSLLAELSSNRNIIKQNFIPRIAQNPQKVAYEKKQNEQLNNVNYSNSLASKLNESQDALSPSYERAQFGTLFERSNSLGNKTFLTRRAAVVMDEDCGSIDERRQSDFIPEKKSLQRIWGENRKEISNEDVNQQIPSLLSENCDSFFSKNMINLLNIDQQKIKKTFDKCDYDTMEGICTVISSDKNHFTDRCIRSIFTDPELNFSNSTFNKSSYPENCQPNKNCQNEYNNERNNFSTSFEKDHYPASSDKKGKFENDYQDKTPQKKIPQKKYSVNHTSNIPLEELHSKQSWDFGLGEILMKEGGMFSLKGGATSAKKTYLDSSQSSQTTSYSPMPTDSCFSSSSEMPSEDEDQILHQIEDSNRTSIKIKETTNNVYLESMGSMGKLPCDRIIKNNARFHKQNENFHQFSMKNNTDESPQSPYNSACILQNTANNDCILQLTRCDAWVQTESESVIEEKLDIAIQCDIISKCKCGNMSFFDVEKCNENIKSDTTGGQEILKNS</sequence>
<evidence type="ECO:0000313" key="3">
    <source>
        <dbReference type="Proteomes" id="UP000314985"/>
    </source>
</evidence>
<organism evidence="2 3">
    <name type="scientific">Sus scrofa</name>
    <name type="common">Pig</name>
    <dbReference type="NCBI Taxonomy" id="9823"/>
    <lineage>
        <taxon>Eukaryota</taxon>
        <taxon>Metazoa</taxon>
        <taxon>Chordata</taxon>
        <taxon>Craniata</taxon>
        <taxon>Vertebrata</taxon>
        <taxon>Euteleostomi</taxon>
        <taxon>Mammalia</taxon>
        <taxon>Eutheria</taxon>
        <taxon>Laurasiatheria</taxon>
        <taxon>Artiodactyla</taxon>
        <taxon>Suina</taxon>
        <taxon>Suidae</taxon>
        <taxon>Sus</taxon>
    </lineage>
</organism>
<reference evidence="2" key="2">
    <citation type="submission" date="2025-08" db="UniProtKB">
        <authorList>
            <consortium name="Ensembl"/>
        </authorList>
    </citation>
    <scope>IDENTIFICATION</scope>
</reference>
<name>A0A4X1U7K1_PIG</name>
<dbReference type="Pfam" id="PF15089">
    <property type="entry name" value="Redic1-like"/>
    <property type="match status" value="1"/>
</dbReference>
<protein>
    <submittedName>
        <fullName evidence="2">Uncharacterized protein</fullName>
    </submittedName>
</protein>
<dbReference type="Ensembl" id="ENSSSCT00070028648.1">
    <property type="protein sequence ID" value="ENSSSCP00070023871.1"/>
    <property type="gene ID" value="ENSSSCG00070014603.1"/>
</dbReference>
<feature type="compositionally biased region" description="Basic and acidic residues" evidence="1">
    <location>
        <begin position="392"/>
        <end position="416"/>
    </location>
</feature>
<feature type="region of interest" description="Disordered" evidence="1">
    <location>
        <begin position="472"/>
        <end position="504"/>
    </location>
</feature>
<dbReference type="Proteomes" id="UP000314985">
    <property type="component" value="Chromosome 5"/>
</dbReference>
<accession>A0A4X1U7K1</accession>
<proteinExistence type="predicted"/>
<feature type="region of interest" description="Disordered" evidence="1">
    <location>
        <begin position="373"/>
        <end position="427"/>
    </location>
</feature>
<feature type="compositionally biased region" description="Low complexity" evidence="1">
    <location>
        <begin position="475"/>
        <end position="499"/>
    </location>
</feature>
<dbReference type="AlphaFoldDB" id="A0A4X1U7K1"/>
<dbReference type="InterPro" id="IPR027883">
    <property type="entry name" value="Redic1-like"/>
</dbReference>
<dbReference type="PANTHER" id="PTHR35158">
    <property type="entry name" value="CDNA SEQUENCE CN725425"/>
    <property type="match status" value="1"/>
</dbReference>
<evidence type="ECO:0000256" key="1">
    <source>
        <dbReference type="SAM" id="MobiDB-lite"/>
    </source>
</evidence>
<dbReference type="PANTHER" id="PTHR35158:SF1">
    <property type="entry name" value="CDNA SEQUENCE CN725425"/>
    <property type="match status" value="1"/>
</dbReference>